<organism evidence="2 3">
    <name type="scientific">Sumerlaea chitinivorans</name>
    <dbReference type="NCBI Taxonomy" id="2250252"/>
    <lineage>
        <taxon>Bacteria</taxon>
        <taxon>Candidatus Sumerlaeota</taxon>
        <taxon>Candidatus Sumerlaeia</taxon>
        <taxon>Candidatus Sumerlaeales</taxon>
        <taxon>Candidatus Sumerlaeaceae</taxon>
        <taxon>Candidatus Sumerlaea</taxon>
    </lineage>
</organism>
<evidence type="ECO:0000313" key="3">
    <source>
        <dbReference type="Proteomes" id="UP000262583"/>
    </source>
</evidence>
<feature type="domain" description="Nitroreductase" evidence="1">
    <location>
        <begin position="19"/>
        <end position="194"/>
    </location>
</feature>
<gene>
    <name evidence="2" type="ORF">BRCON_0974</name>
</gene>
<proteinExistence type="predicted"/>
<dbReference type="Gene3D" id="3.40.109.10">
    <property type="entry name" value="NADH Oxidase"/>
    <property type="match status" value="1"/>
</dbReference>
<dbReference type="AlphaFoldDB" id="A0A2Z4Y3I5"/>
<dbReference type="Proteomes" id="UP000262583">
    <property type="component" value="Chromosome"/>
</dbReference>
<dbReference type="InterPro" id="IPR020051">
    <property type="entry name" value="SagB-type_dehydrogenase"/>
</dbReference>
<dbReference type="GO" id="GO:0016491">
    <property type="term" value="F:oxidoreductase activity"/>
    <property type="evidence" value="ECO:0007669"/>
    <property type="project" value="InterPro"/>
</dbReference>
<accession>A0A2Z4Y3I5</accession>
<dbReference type="NCBIfam" id="TIGR03605">
    <property type="entry name" value="antibiot_sagB"/>
    <property type="match status" value="1"/>
</dbReference>
<name>A0A2Z4Y3I5_SUMC1</name>
<reference evidence="2 3" key="1">
    <citation type="submission" date="2018-05" db="EMBL/GenBank/DDBJ databases">
        <title>A metagenomic window into the 2 km-deep terrestrial subsurface aquifer revealed taxonomically and functionally diverse microbial community comprising novel uncultured bacterial lineages.</title>
        <authorList>
            <person name="Kadnikov V.V."/>
            <person name="Mardanov A.V."/>
            <person name="Beletsky A.V."/>
            <person name="Banks D."/>
            <person name="Pimenov N.V."/>
            <person name="Frank Y.A."/>
            <person name="Karnachuk O.V."/>
            <person name="Ravin N.V."/>
        </authorList>
    </citation>
    <scope>NUCLEOTIDE SEQUENCE [LARGE SCALE GENOMIC DNA]</scope>
    <source>
        <strain evidence="2">BY</strain>
    </source>
</reference>
<dbReference type="SUPFAM" id="SSF55469">
    <property type="entry name" value="FMN-dependent nitroreductase-like"/>
    <property type="match status" value="1"/>
</dbReference>
<dbReference type="Pfam" id="PF00881">
    <property type="entry name" value="Nitroreductase"/>
    <property type="match status" value="1"/>
</dbReference>
<dbReference type="InterPro" id="IPR052544">
    <property type="entry name" value="Bacteriocin_Proc_Enz"/>
</dbReference>
<sequence length="197" mass="21135">MIKLAAPRTIGKMSVEEAIAKRRSIREFTTASVTLEDVAQLLWCAQGITGKEGFRAAPSAGATYPLETYLVAGEVPGLAPGVYRYDPAQHSLILHQKGDVRSALASACLGQEWVKNAPLSIALSAIYERTTKRYGARGRQYVHMEIGHVAQNVYLQATALGLGTVIVGAFEDDRVSKVLALPPNEVPLAVLPIGVPK</sequence>
<dbReference type="InterPro" id="IPR029479">
    <property type="entry name" value="Nitroreductase"/>
</dbReference>
<evidence type="ECO:0000313" key="2">
    <source>
        <dbReference type="EMBL" id="AXA35751.1"/>
    </source>
</evidence>
<dbReference type="EMBL" id="CP030759">
    <property type="protein sequence ID" value="AXA35751.1"/>
    <property type="molecule type" value="Genomic_DNA"/>
</dbReference>
<dbReference type="InterPro" id="IPR000415">
    <property type="entry name" value="Nitroreductase-like"/>
</dbReference>
<dbReference type="PANTHER" id="PTHR43745:SF2">
    <property type="entry name" value="NITROREDUCTASE MJ1384-RELATED"/>
    <property type="match status" value="1"/>
</dbReference>
<dbReference type="CDD" id="cd02142">
    <property type="entry name" value="McbC_SagB-like_oxidoreductase"/>
    <property type="match status" value="1"/>
</dbReference>
<evidence type="ECO:0000259" key="1">
    <source>
        <dbReference type="Pfam" id="PF00881"/>
    </source>
</evidence>
<dbReference type="KEGG" id="schv:BRCON_0974"/>
<protein>
    <recommendedName>
        <fullName evidence="1">Nitroreductase domain-containing protein</fullName>
    </recommendedName>
</protein>
<dbReference type="PANTHER" id="PTHR43745">
    <property type="entry name" value="NITROREDUCTASE MJ1384-RELATED"/>
    <property type="match status" value="1"/>
</dbReference>